<evidence type="ECO:0000313" key="2">
    <source>
        <dbReference type="Proteomes" id="UP000198740"/>
    </source>
</evidence>
<keyword evidence="2" id="KW-1185">Reference proteome</keyword>
<sequence>MQGQKGYVNGYVVIIFIHYINRRGDGGMREKVTWASFFVLISRRRQWSIPRLSIVGGAVFYGPSRSASNGNNRSQEASIFTCNSSSPRVLPKLMAITGLPCSTIALHRRNAE</sequence>
<dbReference type="EMBL" id="FNKM01000002">
    <property type="protein sequence ID" value="SDR02165.1"/>
    <property type="molecule type" value="Genomic_DNA"/>
</dbReference>
<protein>
    <submittedName>
        <fullName evidence="1">Uncharacterized protein</fullName>
    </submittedName>
</protein>
<evidence type="ECO:0000313" key="1">
    <source>
        <dbReference type="EMBL" id="SDR02165.1"/>
    </source>
</evidence>
<organism evidence="1 2">
    <name type="scientific">Pseudomonas grimontii</name>
    <dbReference type="NCBI Taxonomy" id="129847"/>
    <lineage>
        <taxon>Bacteria</taxon>
        <taxon>Pseudomonadati</taxon>
        <taxon>Pseudomonadota</taxon>
        <taxon>Gammaproteobacteria</taxon>
        <taxon>Pseudomonadales</taxon>
        <taxon>Pseudomonadaceae</taxon>
        <taxon>Pseudomonas</taxon>
    </lineage>
</organism>
<gene>
    <name evidence="1" type="ORF">SAMN04490186_2944</name>
</gene>
<name>A0ABY0TLH4_9PSED</name>
<reference evidence="1 2" key="1">
    <citation type="submission" date="2016-10" db="EMBL/GenBank/DDBJ databases">
        <authorList>
            <person name="Varghese N."/>
            <person name="Submissions S."/>
        </authorList>
    </citation>
    <scope>NUCLEOTIDE SEQUENCE [LARGE SCALE GENOMIC DNA]</scope>
    <source>
        <strain evidence="1 2">BS2976</strain>
    </source>
</reference>
<accession>A0ABY0TLH4</accession>
<comment type="caution">
    <text evidence="1">The sequence shown here is derived from an EMBL/GenBank/DDBJ whole genome shotgun (WGS) entry which is preliminary data.</text>
</comment>
<dbReference type="Proteomes" id="UP000198740">
    <property type="component" value="Unassembled WGS sequence"/>
</dbReference>
<proteinExistence type="predicted"/>